<dbReference type="InterPro" id="IPR008030">
    <property type="entry name" value="NmrA-like"/>
</dbReference>
<dbReference type="SUPFAM" id="SSF51735">
    <property type="entry name" value="NAD(P)-binding Rossmann-fold domains"/>
    <property type="match status" value="1"/>
</dbReference>
<evidence type="ECO:0000313" key="5">
    <source>
        <dbReference type="Proteomes" id="UP000012174"/>
    </source>
</evidence>
<gene>
    <name evidence="4" type="ORF">UCREL1_4148</name>
</gene>
<sequence length="295" mass="31967">MPPQKILVTGATGTQGGGVAKHALRAGHDVYALVRNPDSDAAKALADAGAKLIKGSFDDLESLKQATQNMDALYLQPPGNIAKDVEYVKNAIAAAKAASVQTIITSTAVRTGDHETFPGWGPDYPMYRYWLVKQEIENIVRGAGFRHWAIVRPSHFLQNFKMPKSQFIYPGFPESQVLKTTVKPDAKLGWVDASDVGIVAVAVLADPAKYSGREFELAVESLTMGEIAEKISKAIGKPVTAKPYSQEELEAMKGSPVLGSQKWANEVRTDGGVETTAKEFALTSVQEFFKKVPLF</sequence>
<proteinExistence type="inferred from homology"/>
<dbReference type="OMA" id="GFASWTI"/>
<evidence type="ECO:0000313" key="4">
    <source>
        <dbReference type="EMBL" id="EMR68845.1"/>
    </source>
</evidence>
<reference evidence="5" key="1">
    <citation type="journal article" date="2013" name="Genome Announc.">
        <title>Draft genome sequence of the grapevine dieback fungus Eutypa lata UCR-EL1.</title>
        <authorList>
            <person name="Blanco-Ulate B."/>
            <person name="Rolshausen P.E."/>
            <person name="Cantu D."/>
        </authorList>
    </citation>
    <scope>NUCLEOTIDE SEQUENCE [LARGE SCALE GENOMIC DNA]</scope>
    <source>
        <strain evidence="5">UCR-EL1</strain>
    </source>
</reference>
<dbReference type="Pfam" id="PF05368">
    <property type="entry name" value="NmrA"/>
    <property type="match status" value="1"/>
</dbReference>
<evidence type="ECO:0000256" key="1">
    <source>
        <dbReference type="ARBA" id="ARBA00006328"/>
    </source>
</evidence>
<protein>
    <submittedName>
        <fullName evidence="4">Putative nad dependent epimerase dehydratase protein</fullName>
    </submittedName>
</protein>
<dbReference type="EMBL" id="KB706171">
    <property type="protein sequence ID" value="EMR68845.1"/>
    <property type="molecule type" value="Genomic_DNA"/>
</dbReference>
<comment type="similarity">
    <text evidence="1">Belongs to the NmrA-type oxidoreductase family.</text>
</comment>
<dbReference type="HOGENOM" id="CLU_007383_8_4_1"/>
<feature type="domain" description="NmrA-like" evidence="3">
    <location>
        <begin position="4"/>
        <end position="269"/>
    </location>
</feature>
<dbReference type="InterPro" id="IPR036291">
    <property type="entry name" value="NAD(P)-bd_dom_sf"/>
</dbReference>
<keyword evidence="2" id="KW-0521">NADP</keyword>
<name>M7TQ53_EUTLA</name>
<dbReference type="Gene3D" id="3.40.50.720">
    <property type="entry name" value="NAD(P)-binding Rossmann-like Domain"/>
    <property type="match status" value="1"/>
</dbReference>
<evidence type="ECO:0000256" key="2">
    <source>
        <dbReference type="ARBA" id="ARBA00022857"/>
    </source>
</evidence>
<dbReference type="Proteomes" id="UP000012174">
    <property type="component" value="Unassembled WGS sequence"/>
</dbReference>
<dbReference type="PANTHER" id="PTHR42748:SF7">
    <property type="entry name" value="NMRA LIKE REDOX SENSOR 1-RELATED"/>
    <property type="match status" value="1"/>
</dbReference>
<dbReference type="STRING" id="1287681.M7TQ53"/>
<dbReference type="PANTHER" id="PTHR42748">
    <property type="entry name" value="NITROGEN METABOLITE REPRESSION PROTEIN NMRA FAMILY MEMBER"/>
    <property type="match status" value="1"/>
</dbReference>
<dbReference type="KEGG" id="ela:UCREL1_4148"/>
<dbReference type="OrthoDB" id="3358371at2759"/>
<dbReference type="AlphaFoldDB" id="M7TQ53"/>
<evidence type="ECO:0000259" key="3">
    <source>
        <dbReference type="Pfam" id="PF05368"/>
    </source>
</evidence>
<keyword evidence="5" id="KW-1185">Reference proteome</keyword>
<organism evidence="4 5">
    <name type="scientific">Eutypa lata (strain UCR-EL1)</name>
    <name type="common">Grapevine dieback disease fungus</name>
    <name type="synonym">Eutypa armeniacae</name>
    <dbReference type="NCBI Taxonomy" id="1287681"/>
    <lineage>
        <taxon>Eukaryota</taxon>
        <taxon>Fungi</taxon>
        <taxon>Dikarya</taxon>
        <taxon>Ascomycota</taxon>
        <taxon>Pezizomycotina</taxon>
        <taxon>Sordariomycetes</taxon>
        <taxon>Xylariomycetidae</taxon>
        <taxon>Xylariales</taxon>
        <taxon>Diatrypaceae</taxon>
        <taxon>Eutypa</taxon>
    </lineage>
</organism>
<dbReference type="eggNOG" id="ENOG502S3JG">
    <property type="taxonomic scope" value="Eukaryota"/>
</dbReference>
<dbReference type="InterPro" id="IPR051164">
    <property type="entry name" value="NmrA-like_oxidored"/>
</dbReference>
<accession>M7TQ53</accession>